<organism evidence="2 3">
    <name type="scientific">Natronoarchaeum mannanilyticum</name>
    <dbReference type="NCBI Taxonomy" id="926360"/>
    <lineage>
        <taxon>Archaea</taxon>
        <taxon>Methanobacteriati</taxon>
        <taxon>Methanobacteriota</taxon>
        <taxon>Stenosarchaea group</taxon>
        <taxon>Halobacteria</taxon>
        <taxon>Halobacteriales</taxon>
        <taxon>Natronoarchaeaceae</taxon>
    </lineage>
</organism>
<feature type="transmembrane region" description="Helical" evidence="1">
    <location>
        <begin position="182"/>
        <end position="208"/>
    </location>
</feature>
<feature type="transmembrane region" description="Helical" evidence="1">
    <location>
        <begin position="112"/>
        <end position="134"/>
    </location>
</feature>
<sequence>MSVIIDNLETTLRQTILTGIDLLPQLIGAAIVLGVVAYVAPKLAEKATDAIARLGVFGRLETTPLGATGGEGTGDLRDGTETVLELYGYVVGGALALTILRIGLISQLASDLLFYATFVVVGLGLLALASIVATAVGNRAARWEPVEGTAAEPAVGGIVQAALYLVAGVIVLDLLGLHTGIVLVVVEAATLGIALAFALAIGISVGLASKDHVAEYVDGVLGEGDRATAATSDDD</sequence>
<keyword evidence="3" id="KW-1185">Reference proteome</keyword>
<feature type="transmembrane region" description="Helical" evidence="1">
    <location>
        <begin position="86"/>
        <end position="105"/>
    </location>
</feature>
<reference evidence="2 3" key="1">
    <citation type="journal article" date="2019" name="Int. J. Syst. Evol. Microbiol.">
        <title>The Global Catalogue of Microorganisms (GCM) 10K type strain sequencing project: providing services to taxonomists for standard genome sequencing and annotation.</title>
        <authorList>
            <consortium name="The Broad Institute Genomics Platform"/>
            <consortium name="The Broad Institute Genome Sequencing Center for Infectious Disease"/>
            <person name="Wu L."/>
            <person name="Ma J."/>
        </authorList>
    </citation>
    <scope>NUCLEOTIDE SEQUENCE [LARGE SCALE GENOMIC DNA]</scope>
    <source>
        <strain evidence="2 3">JCM 16328</strain>
    </source>
</reference>
<feature type="transmembrane region" description="Helical" evidence="1">
    <location>
        <begin position="22"/>
        <end position="40"/>
    </location>
</feature>
<keyword evidence="1" id="KW-0812">Transmembrane</keyword>
<dbReference type="Proteomes" id="UP001500420">
    <property type="component" value="Unassembled WGS sequence"/>
</dbReference>
<evidence type="ECO:0000256" key="1">
    <source>
        <dbReference type="SAM" id="Phobius"/>
    </source>
</evidence>
<keyword evidence="1" id="KW-1133">Transmembrane helix</keyword>
<dbReference type="AlphaFoldDB" id="A0AAV3TD71"/>
<evidence type="ECO:0000313" key="3">
    <source>
        <dbReference type="Proteomes" id="UP001500420"/>
    </source>
</evidence>
<name>A0AAV3TD71_9EURY</name>
<comment type="caution">
    <text evidence="2">The sequence shown here is derived from an EMBL/GenBank/DDBJ whole genome shotgun (WGS) entry which is preliminary data.</text>
</comment>
<proteinExistence type="predicted"/>
<feature type="transmembrane region" description="Helical" evidence="1">
    <location>
        <begin position="154"/>
        <end position="175"/>
    </location>
</feature>
<evidence type="ECO:0000313" key="2">
    <source>
        <dbReference type="EMBL" id="GAA0678608.1"/>
    </source>
</evidence>
<accession>A0AAV3TD71</accession>
<gene>
    <name evidence="2" type="ORF">GCM10009020_28680</name>
</gene>
<keyword evidence="1" id="KW-0472">Membrane</keyword>
<protein>
    <submittedName>
        <fullName evidence="2">Uncharacterized protein</fullName>
    </submittedName>
</protein>
<dbReference type="RefSeq" id="WP_343774743.1">
    <property type="nucleotide sequence ID" value="NZ_BAAADV010000007.1"/>
</dbReference>
<dbReference type="EMBL" id="BAAADV010000007">
    <property type="protein sequence ID" value="GAA0678608.1"/>
    <property type="molecule type" value="Genomic_DNA"/>
</dbReference>